<comment type="caution">
    <text evidence="5">The sequence shown here is derived from an EMBL/GenBank/DDBJ whole genome shotgun (WGS) entry which is preliminary data.</text>
</comment>
<gene>
    <name evidence="5" type="ORF">ACFPXP_12320</name>
</gene>
<sequence>MSIFISRSKKKKPPTEPMQEQMAVPQKEVQLLLHSSLAENIQYIEETMGKSDDLIIRYCAIPISGQQDIPAAIIYIDGLTDQQMIQQGLIHPITQLTVVEHALNPHSLVDYLKSHVLMSTNLGETDSFHDVFNQLLDGRSLLLLDGFPVALTYNVTGGKTRNVAEPSSETVIRGPKEAFTETMRTNTSMIRRRIRDPHLRCEELRVGKVTKTDITLMYIEGIVNESVLQEVRKRLGEIDIDGVLESGYIEELIDDKGYSPFPRIYYTERPDVASANILEGRVAIITQGTPFVLIAPTLFIQFFHAAEDYYQRFDIASLIRLLRFLCFFIALLAPSLYIAITTFHQEMLPTQLLISLSAQREGTPFPAFVEAVIMEIAFEILREAGVRMPRAVGQTVSIVGALVIGQAAVDAGIVSAAMVIIVSITAIANFVTPNYNLAIAVRILRFLFMLLGATFGLYGITIGLIAMVLHLTSLSSFGLPYMSPMAPLRKADKKDAMIRFPWRRMIKRPSFIEKKNKIRQKPPKSSSNK</sequence>
<dbReference type="InterPro" id="IPR050768">
    <property type="entry name" value="UPF0353/GerABKA_families"/>
</dbReference>
<evidence type="ECO:0000256" key="3">
    <source>
        <dbReference type="SAM" id="MobiDB-lite"/>
    </source>
</evidence>
<dbReference type="EMBL" id="JBHSQV010000154">
    <property type="protein sequence ID" value="MFC5987191.1"/>
    <property type="molecule type" value="Genomic_DNA"/>
</dbReference>
<keyword evidence="2 4" id="KW-0472">Membrane</keyword>
<dbReference type="PANTHER" id="PTHR22550">
    <property type="entry name" value="SPORE GERMINATION PROTEIN"/>
    <property type="match status" value="1"/>
</dbReference>
<name>A0ABW1IQ77_9BACL</name>
<dbReference type="Pfam" id="PF03323">
    <property type="entry name" value="GerA"/>
    <property type="match status" value="1"/>
</dbReference>
<evidence type="ECO:0000313" key="6">
    <source>
        <dbReference type="Proteomes" id="UP001596250"/>
    </source>
</evidence>
<evidence type="ECO:0000256" key="2">
    <source>
        <dbReference type="ARBA" id="ARBA00023136"/>
    </source>
</evidence>
<feature type="region of interest" description="Disordered" evidence="3">
    <location>
        <begin position="1"/>
        <end position="23"/>
    </location>
</feature>
<dbReference type="InterPro" id="IPR004995">
    <property type="entry name" value="Spore_Ger"/>
</dbReference>
<accession>A0ABW1IQ77</accession>
<keyword evidence="4" id="KW-0812">Transmembrane</keyword>
<feature type="transmembrane region" description="Helical" evidence="4">
    <location>
        <begin position="413"/>
        <end position="431"/>
    </location>
</feature>
<comment type="similarity">
    <text evidence="1">Belongs to the GerABKA family.</text>
</comment>
<keyword evidence="4" id="KW-1133">Transmembrane helix</keyword>
<proteinExistence type="inferred from homology"/>
<reference evidence="6" key="1">
    <citation type="journal article" date="2019" name="Int. J. Syst. Evol. Microbiol.">
        <title>The Global Catalogue of Microorganisms (GCM) 10K type strain sequencing project: providing services to taxonomists for standard genome sequencing and annotation.</title>
        <authorList>
            <consortium name="The Broad Institute Genomics Platform"/>
            <consortium name="The Broad Institute Genome Sequencing Center for Infectious Disease"/>
            <person name="Wu L."/>
            <person name="Ma J."/>
        </authorList>
    </citation>
    <scope>NUCLEOTIDE SEQUENCE [LARGE SCALE GENOMIC DNA]</scope>
    <source>
        <strain evidence="6">CCM 8749</strain>
    </source>
</reference>
<dbReference type="RefSeq" id="WP_379894531.1">
    <property type="nucleotide sequence ID" value="NZ_CBCSCT010000051.1"/>
</dbReference>
<dbReference type="Proteomes" id="UP001596250">
    <property type="component" value="Unassembled WGS sequence"/>
</dbReference>
<evidence type="ECO:0000313" key="5">
    <source>
        <dbReference type="EMBL" id="MFC5987191.1"/>
    </source>
</evidence>
<dbReference type="PANTHER" id="PTHR22550:SF5">
    <property type="entry name" value="LEUCINE ZIPPER PROTEIN 4"/>
    <property type="match status" value="1"/>
</dbReference>
<feature type="transmembrane region" description="Helical" evidence="4">
    <location>
        <begin position="321"/>
        <end position="343"/>
    </location>
</feature>
<organism evidence="5 6">
    <name type="scientific">Marinicrinis lubricantis</name>
    <dbReference type="NCBI Taxonomy" id="2086470"/>
    <lineage>
        <taxon>Bacteria</taxon>
        <taxon>Bacillati</taxon>
        <taxon>Bacillota</taxon>
        <taxon>Bacilli</taxon>
        <taxon>Bacillales</taxon>
        <taxon>Paenibacillaceae</taxon>
    </lineage>
</organism>
<evidence type="ECO:0000256" key="4">
    <source>
        <dbReference type="SAM" id="Phobius"/>
    </source>
</evidence>
<feature type="transmembrane region" description="Helical" evidence="4">
    <location>
        <begin position="443"/>
        <end position="469"/>
    </location>
</feature>
<keyword evidence="6" id="KW-1185">Reference proteome</keyword>
<evidence type="ECO:0000256" key="1">
    <source>
        <dbReference type="ARBA" id="ARBA00005278"/>
    </source>
</evidence>
<dbReference type="PIRSF" id="PIRSF005690">
    <property type="entry name" value="GerBA"/>
    <property type="match status" value="1"/>
</dbReference>
<protein>
    <submittedName>
        <fullName evidence="5">Spore germination protein</fullName>
    </submittedName>
</protein>